<dbReference type="PANTHER" id="PTHR30011">
    <property type="entry name" value="ALKANESULFONATE MONOOXYGENASE-RELATED"/>
    <property type="match status" value="1"/>
</dbReference>
<evidence type="ECO:0000256" key="1">
    <source>
        <dbReference type="SAM" id="Phobius"/>
    </source>
</evidence>
<keyword evidence="1" id="KW-1133">Transmembrane helix</keyword>
<dbReference type="NCBIfam" id="TIGR03619">
    <property type="entry name" value="F420_Rv2161c"/>
    <property type="match status" value="1"/>
</dbReference>
<dbReference type="PANTHER" id="PTHR30011:SF32">
    <property type="entry name" value="CONSERVED PROTEIN"/>
    <property type="match status" value="1"/>
</dbReference>
<keyword evidence="1" id="KW-0812">Transmembrane</keyword>
<evidence type="ECO:0000313" key="4">
    <source>
        <dbReference type="Proteomes" id="UP000820669"/>
    </source>
</evidence>
<dbReference type="InterPro" id="IPR011251">
    <property type="entry name" value="Luciferase-like_dom"/>
</dbReference>
<dbReference type="Pfam" id="PF00296">
    <property type="entry name" value="Bac_luciferase"/>
    <property type="match status" value="1"/>
</dbReference>
<gene>
    <name evidence="3" type="ORF">HF526_08970</name>
</gene>
<name>A0ABX1S8M0_9PSEU</name>
<keyword evidence="1" id="KW-0472">Membrane</keyword>
<dbReference type="Gene3D" id="3.20.20.30">
    <property type="entry name" value="Luciferase-like domain"/>
    <property type="match status" value="1"/>
</dbReference>
<protein>
    <submittedName>
        <fullName evidence="3">LLM class F420-dependent oxidoreductase</fullName>
    </submittedName>
</protein>
<comment type="caution">
    <text evidence="3">The sequence shown here is derived from an EMBL/GenBank/DDBJ whole genome shotgun (WGS) entry which is preliminary data.</text>
</comment>
<dbReference type="InterPro" id="IPR051260">
    <property type="entry name" value="Diverse_substr_monoxygenases"/>
</dbReference>
<dbReference type="RefSeq" id="WP_169380884.1">
    <property type="nucleotide sequence ID" value="NZ_JAAXLA010000012.1"/>
</dbReference>
<proteinExistence type="predicted"/>
<organism evidence="3 4">
    <name type="scientific">Pseudonocardia acidicola</name>
    <dbReference type="NCBI Taxonomy" id="2724939"/>
    <lineage>
        <taxon>Bacteria</taxon>
        <taxon>Bacillati</taxon>
        <taxon>Actinomycetota</taxon>
        <taxon>Actinomycetes</taxon>
        <taxon>Pseudonocardiales</taxon>
        <taxon>Pseudonocardiaceae</taxon>
        <taxon>Pseudonocardia</taxon>
    </lineage>
</organism>
<dbReference type="SUPFAM" id="SSF51679">
    <property type="entry name" value="Bacterial luciferase-like"/>
    <property type="match status" value="1"/>
</dbReference>
<evidence type="ECO:0000259" key="2">
    <source>
        <dbReference type="Pfam" id="PF00296"/>
    </source>
</evidence>
<dbReference type="Proteomes" id="UP000820669">
    <property type="component" value="Unassembled WGS sequence"/>
</dbReference>
<feature type="transmembrane region" description="Helical" evidence="1">
    <location>
        <begin position="64"/>
        <end position="86"/>
    </location>
</feature>
<dbReference type="InterPro" id="IPR019921">
    <property type="entry name" value="Lucif-like_OxRdtase_Rv2161c"/>
</dbReference>
<dbReference type="EMBL" id="JAAXLA010000012">
    <property type="protein sequence ID" value="NMH97440.1"/>
    <property type="molecule type" value="Genomic_DNA"/>
</dbReference>
<keyword evidence="4" id="KW-1185">Reference proteome</keyword>
<evidence type="ECO:0000313" key="3">
    <source>
        <dbReference type="EMBL" id="NMH97440.1"/>
    </source>
</evidence>
<sequence>MKYGVATFVTDEGIRPDVLGKALEERGFDSMFLAEHSHIPASRETPYPGGGELPRPYYRTLDPFVALTAAGAATTNLLLATGIALLPQRDLIHTAKEVASVDLLSGGRFVFGVGVGWNREEMRNHGTEPRTRGALMDEELEALNLIWTQDVAEYHGRFINFDPIYAWPKPVQKPHPPIYIGGESEAALNRVLKFGDGWLPRAGTPAEELRRVRQWLADHGRPGMPFTVFGAGRDPGELDGYVEAEVERAAFMLDTLPEAETLTELDKLAELGRRYS</sequence>
<reference evidence="3 4" key="1">
    <citation type="submission" date="2020-04" db="EMBL/GenBank/DDBJ databases">
        <authorList>
            <person name="Klaysubun C."/>
            <person name="Duangmal K."/>
            <person name="Lipun K."/>
        </authorList>
    </citation>
    <scope>NUCLEOTIDE SEQUENCE [LARGE SCALE GENOMIC DNA]</scope>
    <source>
        <strain evidence="3 4">K10HN5</strain>
    </source>
</reference>
<feature type="domain" description="Luciferase-like" evidence="2">
    <location>
        <begin position="20"/>
        <end position="228"/>
    </location>
</feature>
<accession>A0ABX1S8M0</accession>
<dbReference type="InterPro" id="IPR036661">
    <property type="entry name" value="Luciferase-like_sf"/>
</dbReference>